<dbReference type="HOGENOM" id="CLU_041408_2_1_12"/>
<feature type="transmembrane region" description="Helical" evidence="4">
    <location>
        <begin position="199"/>
        <end position="218"/>
    </location>
</feature>
<accession>H2CG89</accession>
<evidence type="ECO:0000256" key="2">
    <source>
        <dbReference type="ARBA" id="ARBA00023125"/>
    </source>
</evidence>
<dbReference type="InterPro" id="IPR018062">
    <property type="entry name" value="HTH_AraC-typ_CS"/>
</dbReference>
<evidence type="ECO:0000313" key="6">
    <source>
        <dbReference type="EMBL" id="EHQ05770.1"/>
    </source>
</evidence>
<keyword evidence="4" id="KW-0472">Membrane</keyword>
<feature type="transmembrane region" description="Helical" evidence="4">
    <location>
        <begin position="133"/>
        <end position="155"/>
    </location>
</feature>
<evidence type="ECO:0000256" key="4">
    <source>
        <dbReference type="SAM" id="Phobius"/>
    </source>
</evidence>
<feature type="transmembrane region" description="Helical" evidence="4">
    <location>
        <begin position="34"/>
        <end position="54"/>
    </location>
</feature>
<name>H2CG89_9LEPT</name>
<dbReference type="STRING" id="183.GCA_002009735_01557"/>
<dbReference type="RefSeq" id="WP_002770720.1">
    <property type="nucleotide sequence ID" value="NZ_JH597773.1"/>
</dbReference>
<keyword evidence="4" id="KW-1133">Transmembrane helix</keyword>
<protein>
    <submittedName>
        <fullName evidence="6">Transcriptional regulator, AraC family</fullName>
    </submittedName>
</protein>
<reference evidence="6 7" key="1">
    <citation type="submission" date="2011-10" db="EMBL/GenBank/DDBJ databases">
        <title>The Improved High-Quality Draft genome of Leptonema illini DSM 21528.</title>
        <authorList>
            <consortium name="US DOE Joint Genome Institute (JGI-PGF)"/>
            <person name="Lucas S."/>
            <person name="Copeland A."/>
            <person name="Lapidus A."/>
            <person name="Glavina del Rio T."/>
            <person name="Dalin E."/>
            <person name="Tice H."/>
            <person name="Bruce D."/>
            <person name="Goodwin L."/>
            <person name="Pitluck S."/>
            <person name="Peters L."/>
            <person name="Mikhailova N."/>
            <person name="Held B."/>
            <person name="Kyrpides N."/>
            <person name="Mavromatis K."/>
            <person name="Ivanova N."/>
            <person name="Markowitz V."/>
            <person name="Cheng J.-F."/>
            <person name="Hugenholtz P."/>
            <person name="Woyke T."/>
            <person name="Wu D."/>
            <person name="Gronow S."/>
            <person name="Wellnitz S."/>
            <person name="Brambilla E.-M."/>
            <person name="Klenk H.-P."/>
            <person name="Eisen J.A."/>
        </authorList>
    </citation>
    <scope>NUCLEOTIDE SEQUENCE [LARGE SCALE GENOMIC DNA]</scope>
    <source>
        <strain evidence="6 7">DSM 21528</strain>
    </source>
</reference>
<proteinExistence type="predicted"/>
<feature type="transmembrane region" description="Helical" evidence="4">
    <location>
        <begin position="60"/>
        <end position="82"/>
    </location>
</feature>
<dbReference type="Proteomes" id="UP000005737">
    <property type="component" value="Unassembled WGS sequence"/>
</dbReference>
<dbReference type="EMBL" id="JH597773">
    <property type="protein sequence ID" value="EHQ05770.1"/>
    <property type="molecule type" value="Genomic_DNA"/>
</dbReference>
<evidence type="ECO:0000259" key="5">
    <source>
        <dbReference type="PROSITE" id="PS01124"/>
    </source>
</evidence>
<dbReference type="PROSITE" id="PS00041">
    <property type="entry name" value="HTH_ARAC_FAMILY_1"/>
    <property type="match status" value="1"/>
</dbReference>
<gene>
    <name evidence="6" type="ORF">Lepil_1072</name>
</gene>
<dbReference type="InterPro" id="IPR009057">
    <property type="entry name" value="Homeodomain-like_sf"/>
</dbReference>
<organism evidence="6 7">
    <name type="scientific">Leptonema illini DSM 21528</name>
    <dbReference type="NCBI Taxonomy" id="929563"/>
    <lineage>
        <taxon>Bacteria</taxon>
        <taxon>Pseudomonadati</taxon>
        <taxon>Spirochaetota</taxon>
        <taxon>Spirochaetia</taxon>
        <taxon>Leptospirales</taxon>
        <taxon>Leptospiraceae</taxon>
        <taxon>Leptonema</taxon>
    </lineage>
</organism>
<evidence type="ECO:0000256" key="1">
    <source>
        <dbReference type="ARBA" id="ARBA00023015"/>
    </source>
</evidence>
<keyword evidence="7" id="KW-1185">Reference proteome</keyword>
<dbReference type="InterPro" id="IPR018060">
    <property type="entry name" value="HTH_AraC"/>
</dbReference>
<feature type="domain" description="HTH araC/xylS-type" evidence="5">
    <location>
        <begin position="249"/>
        <end position="355"/>
    </location>
</feature>
<feature type="transmembrane region" description="Helical" evidence="4">
    <location>
        <begin position="94"/>
        <end position="113"/>
    </location>
</feature>
<keyword evidence="4" id="KW-0812">Transmembrane</keyword>
<dbReference type="AlphaFoldDB" id="H2CG89"/>
<sequence>MNDALQIHWLSSGGIFSCIWGLQIIVSRAGRDRALAAALVVAGIWLLSGAYVFSGAAARWPLLFLWHLPIVYTGGPLMLLHYRRLFGPARLSRYHWILPVLAIAVPVVFHMLSDAEQREFFERGIQADDFVHLLVAAGNVGTKLSFLVYLLYIGWHVYRSTGNHRALLASGLFPVFFVYVLLFVDLLIGLVGFLIPSFLMIRISALLLPVNLFVFFVLSGRYPNAVQGLQEEMERRRRRRAKLGDLDLNAMALELDERMREEKIYADEDLTLASLARELATTVDRLSYLLNVHMQQSFSDYVNRWRVQEACRLLEDEPERTILSIGFAAGFNSRSSFHRAFLKETGLTPKEYRRRKSL</sequence>
<dbReference type="SUPFAM" id="SSF46689">
    <property type="entry name" value="Homeodomain-like"/>
    <property type="match status" value="1"/>
</dbReference>
<keyword evidence="2" id="KW-0238">DNA-binding</keyword>
<dbReference type="PANTHER" id="PTHR43280">
    <property type="entry name" value="ARAC-FAMILY TRANSCRIPTIONAL REGULATOR"/>
    <property type="match status" value="1"/>
</dbReference>
<dbReference type="Gene3D" id="1.10.10.60">
    <property type="entry name" value="Homeodomain-like"/>
    <property type="match status" value="2"/>
</dbReference>
<evidence type="ECO:0000256" key="3">
    <source>
        <dbReference type="ARBA" id="ARBA00023163"/>
    </source>
</evidence>
<keyword evidence="1" id="KW-0805">Transcription regulation</keyword>
<dbReference type="GO" id="GO:0043565">
    <property type="term" value="F:sequence-specific DNA binding"/>
    <property type="evidence" value="ECO:0007669"/>
    <property type="project" value="InterPro"/>
</dbReference>
<evidence type="ECO:0000313" key="7">
    <source>
        <dbReference type="Proteomes" id="UP000005737"/>
    </source>
</evidence>
<keyword evidence="3" id="KW-0804">Transcription</keyword>
<feature type="transmembrane region" description="Helical" evidence="4">
    <location>
        <begin position="6"/>
        <end position="27"/>
    </location>
</feature>
<dbReference type="PROSITE" id="PS01124">
    <property type="entry name" value="HTH_ARAC_FAMILY_2"/>
    <property type="match status" value="1"/>
</dbReference>
<feature type="transmembrane region" description="Helical" evidence="4">
    <location>
        <begin position="167"/>
        <end position="193"/>
    </location>
</feature>
<dbReference type="SMART" id="SM00342">
    <property type="entry name" value="HTH_ARAC"/>
    <property type="match status" value="1"/>
</dbReference>
<dbReference type="PANTHER" id="PTHR43280:SF29">
    <property type="entry name" value="ARAC-FAMILY TRANSCRIPTIONAL REGULATOR"/>
    <property type="match status" value="1"/>
</dbReference>
<dbReference type="Pfam" id="PF12833">
    <property type="entry name" value="HTH_18"/>
    <property type="match status" value="1"/>
</dbReference>
<dbReference type="GO" id="GO:0003700">
    <property type="term" value="F:DNA-binding transcription factor activity"/>
    <property type="evidence" value="ECO:0007669"/>
    <property type="project" value="InterPro"/>
</dbReference>